<organism evidence="1 2">
    <name type="scientific">Actinoplanes octamycinicus</name>
    <dbReference type="NCBI Taxonomy" id="135948"/>
    <lineage>
        <taxon>Bacteria</taxon>
        <taxon>Bacillati</taxon>
        <taxon>Actinomycetota</taxon>
        <taxon>Actinomycetes</taxon>
        <taxon>Micromonosporales</taxon>
        <taxon>Micromonosporaceae</taxon>
        <taxon>Actinoplanes</taxon>
    </lineage>
</organism>
<protein>
    <submittedName>
        <fullName evidence="1">Uncharacterized protein</fullName>
    </submittedName>
</protein>
<name>A0A7W7M9A3_9ACTN</name>
<accession>A0A7W7M9A3</accession>
<dbReference type="EMBL" id="JACHNB010000001">
    <property type="protein sequence ID" value="MBB4741737.1"/>
    <property type="molecule type" value="Genomic_DNA"/>
</dbReference>
<dbReference type="Proteomes" id="UP000546162">
    <property type="component" value="Unassembled WGS sequence"/>
</dbReference>
<dbReference type="AlphaFoldDB" id="A0A7W7M9A3"/>
<evidence type="ECO:0000313" key="1">
    <source>
        <dbReference type="EMBL" id="MBB4741737.1"/>
    </source>
</evidence>
<keyword evidence="2" id="KW-1185">Reference proteome</keyword>
<proteinExistence type="predicted"/>
<reference evidence="1 2" key="1">
    <citation type="submission" date="2020-08" db="EMBL/GenBank/DDBJ databases">
        <title>Sequencing the genomes of 1000 actinobacteria strains.</title>
        <authorList>
            <person name="Klenk H.-P."/>
        </authorList>
    </citation>
    <scope>NUCLEOTIDE SEQUENCE [LARGE SCALE GENOMIC DNA]</scope>
    <source>
        <strain evidence="1 2">DSM 45809</strain>
    </source>
</reference>
<evidence type="ECO:0000313" key="2">
    <source>
        <dbReference type="Proteomes" id="UP000546162"/>
    </source>
</evidence>
<sequence>MRLVPGVAAASRLPPGDVPVQVTAPLTVAGT</sequence>
<gene>
    <name evidence="1" type="ORF">BJY16_005196</name>
</gene>
<comment type="caution">
    <text evidence="1">The sequence shown here is derived from an EMBL/GenBank/DDBJ whole genome shotgun (WGS) entry which is preliminary data.</text>
</comment>